<dbReference type="Pfam" id="PF00642">
    <property type="entry name" value="zf-CCCH"/>
    <property type="match status" value="1"/>
</dbReference>
<keyword evidence="5" id="KW-0175">Coiled coil</keyword>
<feature type="coiled-coil region" evidence="5">
    <location>
        <begin position="750"/>
        <end position="871"/>
    </location>
</feature>
<feature type="region of interest" description="Disordered" evidence="6">
    <location>
        <begin position="2018"/>
        <end position="2240"/>
    </location>
</feature>
<keyword evidence="3 4" id="KW-0862">Zinc</keyword>
<feature type="coiled-coil region" evidence="5">
    <location>
        <begin position="1543"/>
        <end position="1898"/>
    </location>
</feature>
<feature type="region of interest" description="Disordered" evidence="6">
    <location>
        <begin position="162"/>
        <end position="213"/>
    </location>
</feature>
<feature type="compositionally biased region" description="Low complexity" evidence="6">
    <location>
        <begin position="2229"/>
        <end position="2240"/>
    </location>
</feature>
<dbReference type="CDD" id="cd16454">
    <property type="entry name" value="RING-H2_PA-TM-RING"/>
    <property type="match status" value="1"/>
</dbReference>
<feature type="compositionally biased region" description="Polar residues" evidence="6">
    <location>
        <begin position="2592"/>
        <end position="2615"/>
    </location>
</feature>
<feature type="region of interest" description="Disordered" evidence="6">
    <location>
        <begin position="2431"/>
        <end position="2459"/>
    </location>
</feature>
<reference evidence="9" key="1">
    <citation type="journal article" date="2020" name="Nat. Ecol. Evol.">
        <title>Deeply conserved synteny resolves early events in vertebrate evolution.</title>
        <authorList>
            <person name="Simakov O."/>
            <person name="Marletaz F."/>
            <person name="Yue J.X."/>
            <person name="O'Connell B."/>
            <person name="Jenkins J."/>
            <person name="Brandt A."/>
            <person name="Calef R."/>
            <person name="Tung C.H."/>
            <person name="Huang T.K."/>
            <person name="Schmutz J."/>
            <person name="Satoh N."/>
            <person name="Yu J.K."/>
            <person name="Putnam N.H."/>
            <person name="Green R.E."/>
            <person name="Rokhsar D.S."/>
        </authorList>
    </citation>
    <scope>NUCLEOTIDE SEQUENCE [LARGE SCALE GENOMIC DNA]</scope>
    <source>
        <strain evidence="9">S238N-H82</strain>
    </source>
</reference>
<feature type="compositionally biased region" description="Polar residues" evidence="6">
    <location>
        <begin position="1"/>
        <end position="28"/>
    </location>
</feature>
<dbReference type="GO" id="GO:0051252">
    <property type="term" value="P:regulation of RNA metabolic process"/>
    <property type="evidence" value="ECO:0007669"/>
    <property type="project" value="UniProtKB-ARBA"/>
</dbReference>
<accession>A0A9J7HJH4</accession>
<feature type="coiled-coil region" evidence="5">
    <location>
        <begin position="1428"/>
        <end position="1500"/>
    </location>
</feature>
<dbReference type="Gene3D" id="4.10.1000.10">
    <property type="entry name" value="Zinc finger, CCCH-type"/>
    <property type="match status" value="2"/>
</dbReference>
<feature type="compositionally biased region" description="Polar residues" evidence="6">
    <location>
        <begin position="304"/>
        <end position="324"/>
    </location>
</feature>
<reference evidence="10" key="2">
    <citation type="submission" date="2025-08" db="UniProtKB">
        <authorList>
            <consortium name="RefSeq"/>
        </authorList>
    </citation>
    <scope>IDENTIFICATION</scope>
    <source>
        <strain evidence="10">S238N-H82</strain>
        <tissue evidence="10">Testes</tissue>
    </source>
</reference>
<feature type="coiled-coil region" evidence="5">
    <location>
        <begin position="1081"/>
        <end position="1164"/>
    </location>
</feature>
<sequence length="2848" mass="316644">MIGFGQQVSSGNPQTFGRPPNQTSQPPTHCTRPPNPVEYLPHIASAQHRFLPPPGTGPLMYPGNIHAQSGPRPPIQPAFLPHPYPIPAYPVQVLPPNIRPNVQVSGANQQYPAQVPGPPVSLNCSIADSHSAMEPRFPTKGVRTRPLRHRPMTYQPFVLPMHSAQHPPPSRYPPPMQQFPPTSAPPPASYHPQSYPNTPPYTEPDCAKEQSGSNWGAGWEDWEVTELKKSLYREFATLLSSHGPLGERDQPVLGLFMGMPTEARQLIKECGGVKAFLLQSPKFSEEGGKICLSDEPRTHVAVSSADSGQGSWESNAISSRPTCTSGINPNAMEFVPSECSFSEASSDDVFVEGETYESEQPDSESAFKEIATAYGIRVTRPEAYSLEDCSLEGVSGGSLPEALPKTGPCVLAGAGDAVQSEEIEGAEHTFESSWAVVWDEQKMSEFSHSTSNAGSSHWSTASEQLDSNLTMPTDYEDKEDFKGTAAGELVGVENSELVEEITVTANDDAKSQNADFAVQLDNKGKQDSVKGSDVVVESDLGESCIVEDEVGESRNSDENHEAIAYDDTISKMCKDADEMLQVFDRSSSLGYDSYTYTIAKDENISDQVTSNGAISFPKAEGNANIPETLTQTEDGVNDAETTISENTLCSCENAVGFPTFHEETATVEQSLDTFFHDMQLNKDGSNDVQEHDETCCQANFNENNNNVDKQFSTEQIAECDTNENVEMGHVEKSLIKERLCQAEMTNYNLHQELNQTKEELSSNFSKMRDSEKALGYMEEECKNLEKLIQEKEERYQELQQYTIKMEDRVKKVEQDLSEIMEVSLTRAQEVEKTVQAALGDKKQIRHLEEKLTDLQEELETAKKALKTKESTTEASPLQLVAVEKALTEKLQQTEKWLWNYGKEIPEELKDDKEQVKDIQMTVQAAIVDQNQIHHLQEKVMSGLREELETAKKELKAKVYAAETAHLQLAAVEKELTEKLQQSEAQLQSSLQHNCSQDAPEELKKVQERATQAKLQLAAVEKELTEKLQLTEAHLQQHCSQPVSKDEKQIHPLQEILFTVLEEKLETAKEEEMYQLQHAAVVKELIEKLQLTQAELQKSLQQFCSQDGANGKQIHQLQEEVAALQTELETAKKEELSSLQHAAVEKNLIEKLQIAQEKLQKSLQQNCSQFVLEDQQQIRQLQEVLTTVLEEELESAKDKEMSLKNLKSREKVIIEKLELAQAQLQKSLEKDVADEKQIRQLQERVTCHQKMLEISKIHQIEQSQAIARRENLIEKIKLGQAQLQKSLQHNCSQDMSDEKQTLQEKVTALQEELETAKRELKTKEAAAEKAQLQHAAVEKELTDRLQSTEAKLQYSMQQYCSKDVPEDEQEMHQLQEKVTALQEQLETAKKETKGSATKVSPLQLEAVEKELTEKLQHVGAQLEKSLQMLKTVKKELKTKESAAEKAHLQHAAVEKELTERLQHAEAQLQESLQNNCSQDELKKAEERATQAELKLGKMLGEKLTLAGSHLQQNLSQCGPEELKEFMELAQVLQQRQKENEMTLIAGLEKEIELQKKLITNLQQGLETAQEEGKTKEAAAKMTRLQLEAVEKALTEKLQNTEAQLQDCLQLNCSRDELKKSQEELKKTEKKVASLEEKLDTIKKLQKTQKSDAEKARLQHAAVKKELKEKLQQIQAQQQKDASKEKQKLQEKITALQEELETAKKELKTKESAVEKADLQLTAVEKELTERLQHTEAELQKSLQQNYNQDVAVEKHTLKEKVTALQEELEHTKKELAANKSAAEKAHLQHTAVEKELTEKLEHTATQLQNLNQKVPEELRKAQEKLKLTEEQLQKALQQSLSRDELKKAQVRATQAELQLATVEKELTEKLRLAEAQKVSENVVEELVKAQKRATQAEIQVLNSTFRWCRSELEEQYREGERMYRFFTERCMLGERELEKFSCDWQDYTSDILKQITQVQLLYSTNVQRLQSGQPLSSLPQLSLVRPQMPRLPDLTANMLSPPDSYKLHLVPLCPIANQSVSRPTSPPLPMPTGNVDWSSCIPPPKPLQEKNSTPDGTSPQEAGNENHPLKSDQHVSLPSNSKGSSTENSNSSTQENSALQGKRSPENDVQPPPKARVSEDKKRLRLPSGMSKAAAIPSGAVLVSKRRRRTESGSSCSSNVTEASVASVAGSSGPPGLVNLQEPMMPHTTSPAKSVSQSPAEKSQLAPKSGVELPKPSTGNEDSLHPETGQSASNQSQDSQSTNIVHVAGLAQSGPGYQNVTGLAQSASYMAPHPMGLMPPGYAGQQAFSVPRQVPLGAGLQFQPDIHKFSSTPPGVFEFAGHHLTPPNVLPRDQGAHSQVQPGAKDTAEAPSSLQPNKEQLKASASISTKTSDNQKTASFTQAVRPKSTIPSDKARALVQQALTEDALDTQNKYQALDTGIEDATEEVDEAAPAAKGVAEHGGSDETRRKAASPVSQLSNVQQLSKFPEIEDNNNSNNEDEWQMQLSKKKRKVLAAVKESEAPQTSGKAAAKQKLLDRLQADLPGYSREQLLSAAAAVRRARHGTLSSLPFCIISGMVKAELYKSQLPAQVETSNQPSSQTPPSSQLQTAPSNQPGTRANNLVQATPSNQPGSPASDQAAKAPLSTEAQCTGTTQSFEAGSSANQVIEATEGNLQLARSLLQLKYKTEMCSNFRSSGTCRFGDKCLYAHGEWELRRTPKLTPCPAMQQKGHCPHGDSCIFAHSKNDLKAPARTPEQVKPVAAVRRTSPTARMRLVDLKKKKEQTEDRLDKKRPLWQTVETKQRSQSLEADVCAICVDDLYDLMGSCVRTLDCGHRFHDSCVSRWLLKEERTCPCCRQLALLPEEFPRLK</sequence>
<dbReference type="InterPro" id="IPR001841">
    <property type="entry name" value="Znf_RING"/>
</dbReference>
<dbReference type="GO" id="GO:0010468">
    <property type="term" value="P:regulation of gene expression"/>
    <property type="evidence" value="ECO:0007669"/>
    <property type="project" value="UniProtKB-ARBA"/>
</dbReference>
<dbReference type="PANTHER" id="PTHR17550">
    <property type="entry name" value="E3 UBIQUITIN-PROTEIN LIGASE TTC3"/>
    <property type="match status" value="1"/>
</dbReference>
<feature type="compositionally biased region" description="Low complexity" evidence="6">
    <location>
        <begin position="2162"/>
        <end position="2175"/>
    </location>
</feature>
<dbReference type="InterPro" id="IPR056871">
    <property type="entry name" value="WH_TTC3"/>
</dbReference>
<dbReference type="InterPro" id="IPR000571">
    <property type="entry name" value="Znf_CCCH"/>
</dbReference>
<feature type="coiled-coil region" evidence="5">
    <location>
        <begin position="1188"/>
        <end position="1222"/>
    </location>
</feature>
<keyword evidence="2 4" id="KW-0863">Zinc-finger</keyword>
<feature type="coiled-coil region" evidence="5">
    <location>
        <begin position="1363"/>
        <end position="1390"/>
    </location>
</feature>
<dbReference type="Gene3D" id="3.30.40.10">
    <property type="entry name" value="Zinc/RING finger domain, C3HC4 (zinc finger)"/>
    <property type="match status" value="1"/>
</dbReference>
<dbReference type="FunFam" id="4.10.1000.10:FF:000003">
    <property type="entry name" value="Zinc finger CCCH domain-containing protein"/>
    <property type="match status" value="1"/>
</dbReference>
<keyword evidence="9" id="KW-1185">Reference proteome</keyword>
<feature type="coiled-coil region" evidence="5">
    <location>
        <begin position="933"/>
        <end position="1022"/>
    </location>
</feature>
<evidence type="ECO:0000259" key="8">
    <source>
        <dbReference type="PROSITE" id="PS50103"/>
    </source>
</evidence>
<dbReference type="PROSITE" id="PS50103">
    <property type="entry name" value="ZF_C3H1"/>
    <property type="match status" value="2"/>
</dbReference>
<dbReference type="GeneID" id="118403716"/>
<evidence type="ECO:0000256" key="5">
    <source>
        <dbReference type="SAM" id="Coils"/>
    </source>
</evidence>
<dbReference type="SMART" id="SM00356">
    <property type="entry name" value="ZnF_C3H1"/>
    <property type="match status" value="2"/>
</dbReference>
<feature type="compositionally biased region" description="Polar residues" evidence="6">
    <location>
        <begin position="2186"/>
        <end position="2200"/>
    </location>
</feature>
<dbReference type="InterPro" id="IPR036855">
    <property type="entry name" value="Znf_CCCH_sf"/>
</dbReference>
<feature type="compositionally biased region" description="Low complexity" evidence="6">
    <location>
        <begin position="2572"/>
        <end position="2591"/>
    </location>
</feature>
<dbReference type="KEGG" id="bfo:118403716"/>
<organism evidence="9 10">
    <name type="scientific">Branchiostoma floridae</name>
    <name type="common">Florida lancelet</name>
    <name type="synonym">Amphioxus</name>
    <dbReference type="NCBI Taxonomy" id="7739"/>
    <lineage>
        <taxon>Eukaryota</taxon>
        <taxon>Metazoa</taxon>
        <taxon>Chordata</taxon>
        <taxon>Cephalochordata</taxon>
        <taxon>Leptocardii</taxon>
        <taxon>Amphioxiformes</taxon>
        <taxon>Branchiostomatidae</taxon>
        <taxon>Branchiostoma</taxon>
    </lineage>
</organism>
<dbReference type="InterPro" id="IPR013083">
    <property type="entry name" value="Znf_RING/FYVE/PHD"/>
</dbReference>
<dbReference type="Proteomes" id="UP000001554">
    <property type="component" value="Chromosome 16"/>
</dbReference>
<dbReference type="PROSITE" id="PS50089">
    <property type="entry name" value="ZF_RING_2"/>
    <property type="match status" value="1"/>
</dbReference>
<evidence type="ECO:0000259" key="7">
    <source>
        <dbReference type="PROSITE" id="PS50089"/>
    </source>
</evidence>
<feature type="zinc finger region" description="C3H1-type" evidence="4">
    <location>
        <begin position="2696"/>
        <end position="2724"/>
    </location>
</feature>
<evidence type="ECO:0000256" key="1">
    <source>
        <dbReference type="ARBA" id="ARBA00022723"/>
    </source>
</evidence>
<feature type="domain" description="C3H1-type" evidence="8">
    <location>
        <begin position="2696"/>
        <end position="2724"/>
    </location>
</feature>
<name>A0A9J7HJH4_BRAFL</name>
<dbReference type="Pfam" id="PF24812">
    <property type="entry name" value="WHD_TTC3"/>
    <property type="match status" value="1"/>
</dbReference>
<dbReference type="GO" id="GO:0008270">
    <property type="term" value="F:zinc ion binding"/>
    <property type="evidence" value="ECO:0007669"/>
    <property type="project" value="UniProtKB-KW"/>
</dbReference>
<dbReference type="SMART" id="SM00184">
    <property type="entry name" value="RING"/>
    <property type="match status" value="1"/>
</dbReference>
<feature type="region of interest" description="Disordered" evidence="6">
    <location>
        <begin position="2324"/>
        <end position="2391"/>
    </location>
</feature>
<feature type="compositionally biased region" description="Polar residues" evidence="6">
    <location>
        <begin position="2151"/>
        <end position="2161"/>
    </location>
</feature>
<evidence type="ECO:0000313" key="10">
    <source>
        <dbReference type="RefSeq" id="XP_035658382.1"/>
    </source>
</evidence>
<feature type="compositionally biased region" description="Polar residues" evidence="6">
    <location>
        <begin position="2048"/>
        <end position="2062"/>
    </location>
</feature>
<dbReference type="PANTHER" id="PTHR17550:SF4">
    <property type="entry name" value="E3 UBIQUITIN-PROTEIN LIGASE TTC3"/>
    <property type="match status" value="1"/>
</dbReference>
<evidence type="ECO:0000313" key="9">
    <source>
        <dbReference type="Proteomes" id="UP000001554"/>
    </source>
</evidence>
<feature type="compositionally biased region" description="Pro residues" evidence="6">
    <location>
        <begin position="166"/>
        <end position="189"/>
    </location>
</feature>
<dbReference type="SUPFAM" id="SSF90229">
    <property type="entry name" value="CCCH zinc finger"/>
    <property type="match status" value="2"/>
</dbReference>
<evidence type="ECO:0000256" key="4">
    <source>
        <dbReference type="PROSITE-ProRule" id="PRU00723"/>
    </source>
</evidence>
<feature type="compositionally biased region" description="Low complexity" evidence="6">
    <location>
        <begin position="2078"/>
        <end position="2096"/>
    </location>
</feature>
<feature type="region of interest" description="Disordered" evidence="6">
    <location>
        <begin position="2568"/>
        <end position="2627"/>
    </location>
</feature>
<dbReference type="RefSeq" id="XP_035658382.1">
    <property type="nucleotide sequence ID" value="XM_035802489.1"/>
</dbReference>
<feature type="coiled-coil region" evidence="5">
    <location>
        <begin position="1291"/>
        <end position="1339"/>
    </location>
</feature>
<proteinExistence type="predicted"/>
<keyword evidence="1 4" id="KW-0479">Metal-binding</keyword>
<feature type="compositionally biased region" description="Polar residues" evidence="6">
    <location>
        <begin position="2349"/>
        <end position="2381"/>
    </location>
</feature>
<feature type="zinc finger region" description="C3H1-type" evidence="4">
    <location>
        <begin position="2663"/>
        <end position="2691"/>
    </location>
</feature>
<dbReference type="OrthoDB" id="410307at2759"/>
<evidence type="ECO:0000256" key="3">
    <source>
        <dbReference type="ARBA" id="ARBA00022833"/>
    </source>
</evidence>
<feature type="domain" description="RING-type" evidence="7">
    <location>
        <begin position="2791"/>
        <end position="2835"/>
    </location>
</feature>
<evidence type="ECO:0000256" key="2">
    <source>
        <dbReference type="ARBA" id="ARBA00022771"/>
    </source>
</evidence>
<evidence type="ECO:0000256" key="6">
    <source>
        <dbReference type="SAM" id="MobiDB-lite"/>
    </source>
</evidence>
<feature type="domain" description="C3H1-type" evidence="8">
    <location>
        <begin position="2663"/>
        <end position="2691"/>
    </location>
</feature>
<feature type="region of interest" description="Disordered" evidence="6">
    <location>
        <begin position="303"/>
        <end position="324"/>
    </location>
</feature>
<feature type="region of interest" description="Disordered" evidence="6">
    <location>
        <begin position="1"/>
        <end position="38"/>
    </location>
</feature>
<protein>
    <submittedName>
        <fullName evidence="10">Uncharacterized protein LOC118403716 isoform X1</fullName>
    </submittedName>
</protein>
<gene>
    <name evidence="10" type="primary">LOC118403716</name>
</gene>
<dbReference type="Pfam" id="PF13639">
    <property type="entry name" value="zf-RING_2"/>
    <property type="match status" value="1"/>
</dbReference>
<feature type="compositionally biased region" description="Basic and acidic residues" evidence="6">
    <location>
        <begin position="2437"/>
        <end position="2448"/>
    </location>
</feature>
<dbReference type="SUPFAM" id="SSF57850">
    <property type="entry name" value="RING/U-box"/>
    <property type="match status" value="1"/>
</dbReference>